<evidence type="ECO:0000256" key="6">
    <source>
        <dbReference type="ARBA" id="ARBA00022692"/>
    </source>
</evidence>
<dbReference type="EMBL" id="CP062006">
    <property type="protein sequence ID" value="QTC87366.1"/>
    <property type="molecule type" value="Genomic_DNA"/>
</dbReference>
<organism evidence="12 13">
    <name type="scientific">Brevundimonas pondensis</name>
    <dbReference type="NCBI Taxonomy" id="2774189"/>
    <lineage>
        <taxon>Bacteria</taxon>
        <taxon>Pseudomonadati</taxon>
        <taxon>Pseudomonadota</taxon>
        <taxon>Alphaproteobacteria</taxon>
        <taxon>Caulobacterales</taxon>
        <taxon>Caulobacteraceae</taxon>
        <taxon>Brevundimonas</taxon>
    </lineage>
</organism>
<evidence type="ECO:0000313" key="13">
    <source>
        <dbReference type="Proteomes" id="UP000663942"/>
    </source>
</evidence>
<keyword evidence="7 10" id="KW-1133">Transmembrane helix</keyword>
<evidence type="ECO:0000256" key="1">
    <source>
        <dbReference type="ARBA" id="ARBA00005020"/>
    </source>
</evidence>
<proteinExistence type="inferred from homology"/>
<reference evidence="12 13" key="1">
    <citation type="submission" date="2020-09" db="EMBL/GenBank/DDBJ databases">
        <title>Brevundimonas sp. LVF1 isolated from an oligotrophic pond in Goettingen, Germany.</title>
        <authorList>
            <person name="Friedrich I."/>
            <person name="Klassen A."/>
            <person name="Neubauer H."/>
            <person name="Schneider D."/>
            <person name="Hertel R."/>
            <person name="Daniel R."/>
        </authorList>
    </citation>
    <scope>NUCLEOTIDE SEQUENCE [LARGE SCALE GENOMIC DNA]</scope>
    <source>
        <strain evidence="12 13">LVF1</strain>
    </source>
</reference>
<keyword evidence="5" id="KW-0831">Ubiquinone biosynthesis</keyword>
<dbReference type="Proteomes" id="UP000663942">
    <property type="component" value="Chromosome"/>
</dbReference>
<comment type="pathway">
    <text evidence="1">Cofactor biosynthesis; ubiquinone biosynthesis [regulation].</text>
</comment>
<evidence type="ECO:0000256" key="7">
    <source>
        <dbReference type="ARBA" id="ARBA00022989"/>
    </source>
</evidence>
<feature type="domain" description="Protein kinase" evidence="11">
    <location>
        <begin position="146"/>
        <end position="478"/>
    </location>
</feature>
<gene>
    <name evidence="12" type="primary">ubiB</name>
    <name evidence="12" type="ORF">IFE19_14925</name>
</gene>
<accession>A0ABX7SJP4</accession>
<dbReference type="PROSITE" id="PS50011">
    <property type="entry name" value="PROTEIN_KINASE_DOM"/>
    <property type="match status" value="1"/>
</dbReference>
<evidence type="ECO:0000256" key="10">
    <source>
        <dbReference type="SAM" id="Phobius"/>
    </source>
</evidence>
<dbReference type="PANTHER" id="PTHR10566:SF113">
    <property type="entry name" value="PROTEIN ACTIVITY OF BC1 COMPLEX KINASE 7, CHLOROPLASTIC"/>
    <property type="match status" value="1"/>
</dbReference>
<dbReference type="InterPro" id="IPR011009">
    <property type="entry name" value="Kinase-like_dom_sf"/>
</dbReference>
<dbReference type="NCBIfam" id="TIGR01982">
    <property type="entry name" value="UbiB"/>
    <property type="match status" value="1"/>
</dbReference>
<keyword evidence="8 10" id="KW-0472">Membrane</keyword>
<feature type="transmembrane region" description="Helical" evidence="10">
    <location>
        <begin position="501"/>
        <end position="522"/>
    </location>
</feature>
<comment type="similarity">
    <text evidence="2">Belongs to the protein kinase superfamily. ADCK protein kinase family.</text>
</comment>
<keyword evidence="3" id="KW-1003">Cell membrane</keyword>
<dbReference type="InterPro" id="IPR004147">
    <property type="entry name" value="ABC1_dom"/>
</dbReference>
<keyword evidence="6 10" id="KW-0812">Transmembrane</keyword>
<dbReference type="Pfam" id="PF03109">
    <property type="entry name" value="ABC1"/>
    <property type="match status" value="1"/>
</dbReference>
<dbReference type="InterPro" id="IPR010232">
    <property type="entry name" value="UbiB"/>
</dbReference>
<evidence type="ECO:0000256" key="9">
    <source>
        <dbReference type="SAM" id="MobiDB-lite"/>
    </source>
</evidence>
<dbReference type="RefSeq" id="WP_207823614.1">
    <property type="nucleotide sequence ID" value="NZ_CP062006.1"/>
</dbReference>
<evidence type="ECO:0000313" key="12">
    <source>
        <dbReference type="EMBL" id="QTC87366.1"/>
    </source>
</evidence>
<evidence type="ECO:0000256" key="8">
    <source>
        <dbReference type="ARBA" id="ARBA00023136"/>
    </source>
</evidence>
<evidence type="ECO:0000259" key="11">
    <source>
        <dbReference type="PROSITE" id="PS50011"/>
    </source>
</evidence>
<feature type="region of interest" description="Disordered" evidence="9">
    <location>
        <begin position="1"/>
        <end position="22"/>
    </location>
</feature>
<keyword evidence="4" id="KW-0997">Cell inner membrane</keyword>
<evidence type="ECO:0000256" key="5">
    <source>
        <dbReference type="ARBA" id="ARBA00022688"/>
    </source>
</evidence>
<name>A0ABX7SJP4_9CAUL</name>
<dbReference type="InterPro" id="IPR000719">
    <property type="entry name" value="Prot_kinase_dom"/>
</dbReference>
<evidence type="ECO:0000256" key="2">
    <source>
        <dbReference type="ARBA" id="ARBA00009670"/>
    </source>
</evidence>
<sequence length="527" mass="57731">MGDLSRLSVKTPPPAPTPEPVRDPLGATLRLIGWGWVLARHDALIPREVNPLLPAWTRPFARLVQAFASRKHRAGRPGQRVGQAFEHLGPVAIKLGQVLATRADIFGIQFAQDLGRLKDKLPPFPLEEARAEIERSLGRPVESLFHNLGAPVAAASLAQAHPAYLADGRKVAVKVLRPGVERRVARGLDSMRLGAKLVQKFVEPARRLEPQAFVEIIARALSLELDMRLEAAAASELAEVMAKDGYMSAPAIVWDGVGKRVLTLEWAAGLPMTDPTLETLPGLDKDALADKVVRAFLIQALDHGVFHADLHEGNLFADAPAQITAIDFGIVGRLGPAERRYLAEILWGFISRDYDRISRVHFEAGYVPPHHSVDTFAQALRAVGEPVIGRQASQVSMGRLLGQLFEITALFDMHMRPELVLLQKTMVSVEGVARRLNPDHDLWEAAKPVVERWIKRELGPQTQIRQTVEEALATLKALSHLAQNPPQSQAFVIEKAGTRPWVVAAVTVAVCASVAALVLTLWPMIVV</sequence>
<dbReference type="PANTHER" id="PTHR10566">
    <property type="entry name" value="CHAPERONE-ACTIVITY OF BC1 COMPLEX CABC1 -RELATED"/>
    <property type="match status" value="1"/>
</dbReference>
<protein>
    <submittedName>
        <fullName evidence="12">2-polyprenylphenol 6-hydroxylase</fullName>
    </submittedName>
</protein>
<dbReference type="SUPFAM" id="SSF56112">
    <property type="entry name" value="Protein kinase-like (PK-like)"/>
    <property type="match status" value="1"/>
</dbReference>
<dbReference type="InterPro" id="IPR050154">
    <property type="entry name" value="UbiB_kinase"/>
</dbReference>
<keyword evidence="13" id="KW-1185">Reference proteome</keyword>
<evidence type="ECO:0000256" key="3">
    <source>
        <dbReference type="ARBA" id="ARBA00022475"/>
    </source>
</evidence>
<evidence type="ECO:0000256" key="4">
    <source>
        <dbReference type="ARBA" id="ARBA00022519"/>
    </source>
</evidence>